<feature type="chain" id="PRO_5017824574" description="SGNH hydrolase-type esterase domain-containing protein" evidence="1">
    <location>
        <begin position="29"/>
        <end position="404"/>
    </location>
</feature>
<feature type="domain" description="SGNH hydrolase-type esterase" evidence="2">
    <location>
        <begin position="65"/>
        <end position="233"/>
    </location>
</feature>
<dbReference type="AlphaFoldDB" id="A0A3D3R1U1"/>
<dbReference type="SUPFAM" id="SSF52266">
    <property type="entry name" value="SGNH hydrolase"/>
    <property type="match status" value="1"/>
</dbReference>
<dbReference type="Proteomes" id="UP000263642">
    <property type="component" value="Unassembled WGS sequence"/>
</dbReference>
<gene>
    <name evidence="3" type="ORF">DIT97_06590</name>
</gene>
<organism evidence="3 4">
    <name type="scientific">Gimesia maris</name>
    <dbReference type="NCBI Taxonomy" id="122"/>
    <lineage>
        <taxon>Bacteria</taxon>
        <taxon>Pseudomonadati</taxon>
        <taxon>Planctomycetota</taxon>
        <taxon>Planctomycetia</taxon>
        <taxon>Planctomycetales</taxon>
        <taxon>Planctomycetaceae</taxon>
        <taxon>Gimesia</taxon>
    </lineage>
</organism>
<reference evidence="3 4" key="1">
    <citation type="journal article" date="2018" name="Nat. Biotechnol.">
        <title>A standardized bacterial taxonomy based on genome phylogeny substantially revises the tree of life.</title>
        <authorList>
            <person name="Parks D.H."/>
            <person name="Chuvochina M."/>
            <person name="Waite D.W."/>
            <person name="Rinke C."/>
            <person name="Skarshewski A."/>
            <person name="Chaumeil P.A."/>
            <person name="Hugenholtz P."/>
        </authorList>
    </citation>
    <scope>NUCLEOTIDE SEQUENCE [LARGE SCALE GENOMIC DNA]</scope>
    <source>
        <strain evidence="3">UBA9375</strain>
    </source>
</reference>
<evidence type="ECO:0000256" key="1">
    <source>
        <dbReference type="SAM" id="SignalP"/>
    </source>
</evidence>
<evidence type="ECO:0000313" key="4">
    <source>
        <dbReference type="Proteomes" id="UP000263642"/>
    </source>
</evidence>
<dbReference type="Gene3D" id="3.40.50.1110">
    <property type="entry name" value="SGNH hydrolase"/>
    <property type="match status" value="1"/>
</dbReference>
<sequence length="404" mass="44324">MKTFAHSARLTALIVLLTIFVFNASLTAAPPQNLPAVSDKHIHQRGSYLNSKHQFESTKAGHVAFLGGSITEMNGYRPMVMEFLEKTFPETRFQFTNAGISSTCSNTGAFRTSRDVLSQGPVDLFFVEFAVNDDQDAGHTETAAIRGMEGVIAQIRRHNPNADIVMVHFVNPSMLETIQNQKRPLSSSSHEQVARHYQVSTIDLASEVARLIEAKQLTWEQFGGTHPAPFGNAICAAMIEKLLTNAWQESGEPVKHPVPAKSLDPHSFTRGHLIDVKHAKLDSGWTIAVPKWDNIPGSKRSRFTSIPMLTADAAGAELELDFEGTALGVYIVAGPDAGILEVSIDGGPFQPYDLYHHYSKGLHYPRSVVFNSELKPGKHQAKIRVSEKTSSKGHAARIMSFVGN</sequence>
<evidence type="ECO:0000259" key="2">
    <source>
        <dbReference type="Pfam" id="PF13472"/>
    </source>
</evidence>
<dbReference type="Gene3D" id="2.60.120.260">
    <property type="entry name" value="Galactose-binding domain-like"/>
    <property type="match status" value="1"/>
</dbReference>
<dbReference type="EMBL" id="DQAY01000045">
    <property type="protein sequence ID" value="HCO22729.1"/>
    <property type="molecule type" value="Genomic_DNA"/>
</dbReference>
<dbReference type="GO" id="GO:0016788">
    <property type="term" value="F:hydrolase activity, acting on ester bonds"/>
    <property type="evidence" value="ECO:0007669"/>
    <property type="project" value="UniProtKB-ARBA"/>
</dbReference>
<dbReference type="Pfam" id="PF13472">
    <property type="entry name" value="Lipase_GDSL_2"/>
    <property type="match status" value="1"/>
</dbReference>
<accession>A0A3D3R1U1</accession>
<dbReference type="InterPro" id="IPR013830">
    <property type="entry name" value="SGNH_hydro"/>
</dbReference>
<name>A0A3D3R1U1_9PLAN</name>
<proteinExistence type="predicted"/>
<dbReference type="PANTHER" id="PTHR34407:SF1">
    <property type="entry name" value="SGNH HYDROLASE-TYPE ESTERASE DOMAIN-CONTAINING PROTEIN"/>
    <property type="match status" value="1"/>
</dbReference>
<protein>
    <recommendedName>
        <fullName evidence="2">SGNH hydrolase-type esterase domain-containing protein</fullName>
    </recommendedName>
</protein>
<keyword evidence="1" id="KW-0732">Signal</keyword>
<evidence type="ECO:0000313" key="3">
    <source>
        <dbReference type="EMBL" id="HCO22729.1"/>
    </source>
</evidence>
<dbReference type="CDD" id="cd00229">
    <property type="entry name" value="SGNH_hydrolase"/>
    <property type="match status" value="1"/>
</dbReference>
<dbReference type="PANTHER" id="PTHR34407">
    <property type="entry name" value="EXPRESSED PROTEIN"/>
    <property type="match status" value="1"/>
</dbReference>
<feature type="signal peptide" evidence="1">
    <location>
        <begin position="1"/>
        <end position="28"/>
    </location>
</feature>
<dbReference type="InterPro" id="IPR036514">
    <property type="entry name" value="SGNH_hydro_sf"/>
</dbReference>
<comment type="caution">
    <text evidence="3">The sequence shown here is derived from an EMBL/GenBank/DDBJ whole genome shotgun (WGS) entry which is preliminary data.</text>
</comment>